<evidence type="ECO:0000256" key="3">
    <source>
        <dbReference type="ARBA" id="ARBA00022980"/>
    </source>
</evidence>
<dbReference type="Proteomes" id="UP000805418">
    <property type="component" value="Chromosome 9"/>
</dbReference>
<dbReference type="InterPro" id="IPR005706">
    <property type="entry name" value="Ribosomal_uS2_bac/mit/plastid"/>
</dbReference>
<feature type="compositionally biased region" description="Low complexity" evidence="9">
    <location>
        <begin position="196"/>
        <end position="207"/>
    </location>
</feature>
<dbReference type="CDD" id="cd01425">
    <property type="entry name" value="RPS2"/>
    <property type="match status" value="1"/>
</dbReference>
<dbReference type="GO" id="GO:0006412">
    <property type="term" value="P:translation"/>
    <property type="evidence" value="ECO:0007669"/>
    <property type="project" value="InterPro"/>
</dbReference>
<dbReference type="PANTHER" id="PTHR12534">
    <property type="entry name" value="30S RIBOSOMAL PROTEIN S2 PROKARYOTIC AND ORGANELLAR"/>
    <property type="match status" value="1"/>
</dbReference>
<dbReference type="GO" id="GO:0005743">
    <property type="term" value="C:mitochondrial inner membrane"/>
    <property type="evidence" value="ECO:0007669"/>
    <property type="project" value="UniProtKB-ARBA"/>
</dbReference>
<feature type="compositionally biased region" description="Gly residues" evidence="9">
    <location>
        <begin position="143"/>
        <end position="161"/>
    </location>
</feature>
<dbReference type="InterPro" id="IPR001865">
    <property type="entry name" value="Ribosomal_uS2"/>
</dbReference>
<reference evidence="10" key="2">
    <citation type="submission" date="2025-08" db="UniProtKB">
        <authorList>
            <consortium name="Ensembl"/>
        </authorList>
    </citation>
    <scope>IDENTIFICATION</scope>
    <source>
        <strain evidence="10">Boxer</strain>
    </source>
</reference>
<evidence type="ECO:0000313" key="11">
    <source>
        <dbReference type="Proteomes" id="UP000805418"/>
    </source>
</evidence>
<feature type="compositionally biased region" description="Basic residues" evidence="9">
    <location>
        <begin position="91"/>
        <end position="113"/>
    </location>
</feature>
<dbReference type="Pfam" id="PF00318">
    <property type="entry name" value="Ribosomal_S2"/>
    <property type="match status" value="1"/>
</dbReference>
<dbReference type="HAMAP" id="MF_00291_B">
    <property type="entry name" value="Ribosomal_uS2_B"/>
    <property type="match status" value="1"/>
</dbReference>
<dbReference type="Gene3D" id="3.40.50.10490">
    <property type="entry name" value="Glucose-6-phosphate isomerase like protein, domain 1"/>
    <property type="match status" value="1"/>
</dbReference>
<evidence type="ECO:0000256" key="1">
    <source>
        <dbReference type="ARBA" id="ARBA00004173"/>
    </source>
</evidence>
<dbReference type="PRINTS" id="PR00395">
    <property type="entry name" value="RIBOSOMALS2"/>
</dbReference>
<reference evidence="10" key="3">
    <citation type="submission" date="2025-09" db="UniProtKB">
        <authorList>
            <consortium name="Ensembl"/>
        </authorList>
    </citation>
    <scope>IDENTIFICATION</scope>
    <source>
        <strain evidence="10">Boxer</strain>
    </source>
</reference>
<feature type="compositionally biased region" description="Gly residues" evidence="9">
    <location>
        <begin position="57"/>
        <end position="81"/>
    </location>
</feature>
<keyword evidence="3" id="KW-0689">Ribosomal protein</keyword>
<evidence type="ECO:0000256" key="8">
    <source>
        <dbReference type="ARBA" id="ARBA00083109"/>
    </source>
</evidence>
<evidence type="ECO:0000256" key="4">
    <source>
        <dbReference type="ARBA" id="ARBA00023128"/>
    </source>
</evidence>
<keyword evidence="5" id="KW-0687">Ribonucleoprotein</keyword>
<dbReference type="GO" id="GO:0005763">
    <property type="term" value="C:mitochondrial small ribosomal subunit"/>
    <property type="evidence" value="ECO:0007669"/>
    <property type="project" value="UniProtKB-ARBA"/>
</dbReference>
<name>A0A8I3NMD1_CANLF</name>
<dbReference type="PANTHER" id="PTHR12534:SF0">
    <property type="entry name" value="SMALL RIBOSOMAL SUBUNIT PROTEIN US2M"/>
    <property type="match status" value="1"/>
</dbReference>
<keyword evidence="11" id="KW-1185">Reference proteome</keyword>
<feature type="compositionally biased region" description="Low complexity" evidence="9">
    <location>
        <begin position="174"/>
        <end position="183"/>
    </location>
</feature>
<evidence type="ECO:0000313" key="10">
    <source>
        <dbReference type="Ensembl" id="ENSCAFP00845018930.1"/>
    </source>
</evidence>
<dbReference type="AlphaFoldDB" id="A0A8I3NMD1"/>
<proteinExistence type="inferred from homology"/>
<feature type="compositionally biased region" description="Low complexity" evidence="9">
    <location>
        <begin position="1"/>
        <end position="13"/>
    </location>
</feature>
<dbReference type="Ensembl" id="ENSCAFT00845024100.1">
    <property type="protein sequence ID" value="ENSCAFP00845018930.1"/>
    <property type="gene ID" value="ENSCAFG00845013515.1"/>
</dbReference>
<evidence type="ECO:0000256" key="6">
    <source>
        <dbReference type="ARBA" id="ARBA00059792"/>
    </source>
</evidence>
<dbReference type="SUPFAM" id="SSF52313">
    <property type="entry name" value="Ribosomal protein S2"/>
    <property type="match status" value="1"/>
</dbReference>
<protein>
    <recommendedName>
        <fullName evidence="7">Small ribosomal subunit protein uS2m</fullName>
    </recommendedName>
    <alternativeName>
        <fullName evidence="8">28S ribosomal protein S2, mitochondrial</fullName>
    </alternativeName>
</protein>
<comment type="subcellular location">
    <subcellularLocation>
        <location evidence="1">Mitochondrion</location>
    </subcellularLocation>
</comment>
<dbReference type="FunFam" id="3.40.50.10490:FF:000026">
    <property type="entry name" value="28S ribosomal protein S2, mitochondrial"/>
    <property type="match status" value="1"/>
</dbReference>
<sequence length="520" mass="54902">MLLGRAAGCARPAGGEEGAPGPGLVRAAGPSRGQGGGRAPVTPGPRRAEVGLAARADGGGAGPSGGGGAGAGPRCGGGAGRAGAPPGRQAALRRGRRRGRKQRGPRACPRRVVLRAMAPAATAPRLLGAGECARRGPGDRGGRGGAGGSCPGPAGSGVGGRGQREDGRLSPQVSGPGRCGRLCSGRRPRGGPGPAAGPWQAPRSPRSASRRAARKDLRSQLGPSFLGEDLTGTAQEQSRGQNLAPAPMCGEDPVAITICCWAFPPPYSSPPQWEPRGRRAQHPLPAPDISHHILSEPLKHSDFFNVKELFSVRSLFNARVHLGHKAGCRHRFMEPYIFGSRLGQDIIDLEQTAVHLQLALNFTAHVAYRKGIILFVSRNRQFSHLIETTAQDCGEYAHTRYFKGGLLTNSSLLLGSMVRLPDLIIFLHTLNNVFEPHVAVRDAAKMHIPTVGIVDTNCNPCLITYPIPGNDDSPPAVHLFCRLFRTTINRAKQKRRQIEALYELQGKEGPGARGRLPLLP</sequence>
<feature type="region of interest" description="Disordered" evidence="9">
    <location>
        <begin position="1"/>
        <end position="228"/>
    </location>
</feature>
<dbReference type="PROSITE" id="PS00962">
    <property type="entry name" value="RIBOSOMAL_S2_1"/>
    <property type="match status" value="1"/>
</dbReference>
<reference evidence="10" key="1">
    <citation type="submission" date="2020-03" db="EMBL/GenBank/DDBJ databases">
        <title>Long-read based genome assembly of a Labrador retriever dog.</title>
        <authorList>
            <person name="Eory L."/>
            <person name="Zhang W."/>
            <person name="Schoenebeck J."/>
        </authorList>
    </citation>
    <scope>NUCLEOTIDE SEQUENCE [LARGE SCALE GENOMIC DNA]</scope>
    <source>
        <strain evidence="10">Labrador retriever</strain>
    </source>
</reference>
<evidence type="ECO:0000256" key="7">
    <source>
        <dbReference type="ARBA" id="ARBA00071390"/>
    </source>
</evidence>
<dbReference type="InterPro" id="IPR023591">
    <property type="entry name" value="Ribosomal_uS2_flav_dom_sf"/>
</dbReference>
<evidence type="ECO:0000256" key="9">
    <source>
        <dbReference type="SAM" id="MobiDB-lite"/>
    </source>
</evidence>
<comment type="similarity">
    <text evidence="2">Belongs to the universal ribosomal protein uS2 family.</text>
</comment>
<keyword evidence="4" id="KW-0496">Mitochondrion</keyword>
<dbReference type="GO" id="GO:0003735">
    <property type="term" value="F:structural constituent of ribosome"/>
    <property type="evidence" value="ECO:0007669"/>
    <property type="project" value="InterPro"/>
</dbReference>
<organism evidence="10 11">
    <name type="scientific">Canis lupus familiaris</name>
    <name type="common">Dog</name>
    <name type="synonym">Canis familiaris</name>
    <dbReference type="NCBI Taxonomy" id="9615"/>
    <lineage>
        <taxon>Eukaryota</taxon>
        <taxon>Metazoa</taxon>
        <taxon>Chordata</taxon>
        <taxon>Craniata</taxon>
        <taxon>Vertebrata</taxon>
        <taxon>Euteleostomi</taxon>
        <taxon>Mammalia</taxon>
        <taxon>Eutheria</taxon>
        <taxon>Laurasiatheria</taxon>
        <taxon>Carnivora</taxon>
        <taxon>Caniformia</taxon>
        <taxon>Canidae</taxon>
        <taxon>Canis</taxon>
    </lineage>
</organism>
<accession>A0A8I3NMD1</accession>
<evidence type="ECO:0000256" key="2">
    <source>
        <dbReference type="ARBA" id="ARBA00006242"/>
    </source>
</evidence>
<gene>
    <name evidence="10" type="primary">MRPS2</name>
</gene>
<feature type="compositionally biased region" description="Basic and acidic residues" evidence="9">
    <location>
        <begin position="132"/>
        <end position="142"/>
    </location>
</feature>
<dbReference type="GeneTree" id="ENSGT00390000017382"/>
<dbReference type="InterPro" id="IPR018130">
    <property type="entry name" value="Ribosomal_uS2_CS"/>
</dbReference>
<evidence type="ECO:0000256" key="5">
    <source>
        <dbReference type="ARBA" id="ARBA00023274"/>
    </source>
</evidence>
<comment type="function">
    <text evidence="6">Required for mitoribosome formation and stability, and mitochondrial translation.</text>
</comment>